<gene>
    <name evidence="7" type="ORF">ACERLL_06730</name>
</gene>
<proteinExistence type="predicted"/>
<dbReference type="PANTHER" id="PTHR32479">
    <property type="entry name" value="GLYCOLATE OXIDASE IRON-SULFUR SUBUNIT"/>
    <property type="match status" value="1"/>
</dbReference>
<dbReference type="PANTHER" id="PTHR32479:SF19">
    <property type="entry name" value="ANAEROBIC GLYCEROL-3-PHOSPHATE DEHYDROGENASE SUBUNIT C"/>
    <property type="match status" value="1"/>
</dbReference>
<dbReference type="RefSeq" id="WP_373655305.1">
    <property type="nucleotide sequence ID" value="NZ_JBGUAW010000004.1"/>
</dbReference>
<evidence type="ECO:0000256" key="2">
    <source>
        <dbReference type="ARBA" id="ARBA00022723"/>
    </source>
</evidence>
<keyword evidence="4" id="KW-0408">Iron</keyword>
<evidence type="ECO:0000259" key="6">
    <source>
        <dbReference type="Pfam" id="PF02754"/>
    </source>
</evidence>
<protein>
    <submittedName>
        <fullName evidence="7">Heterodisulfide reductase-related iron-sulfur binding cluster</fullName>
    </submittedName>
</protein>
<keyword evidence="5" id="KW-0411">Iron-sulfur</keyword>
<name>A0ABV4TWJ8_9GAMM</name>
<keyword evidence="3" id="KW-0677">Repeat</keyword>
<feature type="domain" description="Cysteine-rich" evidence="6">
    <location>
        <begin position="337"/>
        <end position="419"/>
    </location>
</feature>
<sequence length="446" mass="50828">MAEEGASKAPQRHSLKWEEASFWDTDALHQEMDRIFDICHTCRRCLSLCKAFPTLFDLIDESETMEVDSLTREDHFQVVDRCYLCDMCFMAKCPYVPPHEWEVDFPHLMLRAKAIQYRNGEPSLRDKILTQTDTLGRVAARPGVAPLVNWANRQKPLRAGLEKALGVHRDRELPEYASRTFTSWRKRYRGPNPEPVPGAETTGKVAVFGTCYVNYQIPQLGRDLVAVLEHNGIPVRFVDGERCCGMPRLELGDFESVTAAKDANLPKLEALVDEGWDILAPVPSCALMFRQEYGNVAPGDERVQKVAKRVFDPFEYFMQRHREGLLSTDFQEGLGKVAYHRPCHQHVQNIGPQTQRMLELIPDTEVAAFERCSGHDGTWGVKVEWFEKSMEIGKPLFRRVREAEADFYASDCPIAGTQIKQGLETEEPPTHPLTLLRMAYGLEEKA</sequence>
<feature type="domain" description="Cysteine-rich" evidence="6">
    <location>
        <begin position="205"/>
        <end position="290"/>
    </location>
</feature>
<evidence type="ECO:0000313" key="7">
    <source>
        <dbReference type="EMBL" id="MFA9460521.1"/>
    </source>
</evidence>
<reference evidence="7 8" key="1">
    <citation type="submission" date="2024-08" db="EMBL/GenBank/DDBJ databases">
        <title>Whole-genome sequencing of halo(alkali)philic microorganisms from hypersaline lakes.</title>
        <authorList>
            <person name="Sorokin D.Y."/>
            <person name="Merkel A.Y."/>
            <person name="Messina E."/>
            <person name="Yakimov M."/>
        </authorList>
    </citation>
    <scope>NUCLEOTIDE SEQUENCE [LARGE SCALE GENOMIC DNA]</scope>
    <source>
        <strain evidence="7 8">Cl-TMA</strain>
    </source>
</reference>
<keyword evidence="8" id="KW-1185">Reference proteome</keyword>
<comment type="caution">
    <text evidence="7">The sequence shown here is derived from an EMBL/GenBank/DDBJ whole genome shotgun (WGS) entry which is preliminary data.</text>
</comment>
<evidence type="ECO:0000256" key="4">
    <source>
        <dbReference type="ARBA" id="ARBA00023004"/>
    </source>
</evidence>
<evidence type="ECO:0000313" key="8">
    <source>
        <dbReference type="Proteomes" id="UP001575181"/>
    </source>
</evidence>
<dbReference type="Pfam" id="PF02754">
    <property type="entry name" value="CCG"/>
    <property type="match status" value="2"/>
</dbReference>
<evidence type="ECO:0000256" key="3">
    <source>
        <dbReference type="ARBA" id="ARBA00022737"/>
    </source>
</evidence>
<dbReference type="InterPro" id="IPR004017">
    <property type="entry name" value="Cys_rich_dom"/>
</dbReference>
<dbReference type="EMBL" id="JBGUAW010000004">
    <property type="protein sequence ID" value="MFA9460521.1"/>
    <property type="molecule type" value="Genomic_DNA"/>
</dbReference>
<evidence type="ECO:0000256" key="5">
    <source>
        <dbReference type="ARBA" id="ARBA00023014"/>
    </source>
</evidence>
<accession>A0ABV4TWJ8</accession>
<evidence type="ECO:0000256" key="1">
    <source>
        <dbReference type="ARBA" id="ARBA00022485"/>
    </source>
</evidence>
<dbReference type="Proteomes" id="UP001575181">
    <property type="component" value="Unassembled WGS sequence"/>
</dbReference>
<keyword evidence="1" id="KW-0004">4Fe-4S</keyword>
<keyword evidence="2" id="KW-0479">Metal-binding</keyword>
<organism evidence="7 8">
    <name type="scientific">Thiohalorhabdus methylotrophus</name>
    <dbReference type="NCBI Taxonomy" id="3242694"/>
    <lineage>
        <taxon>Bacteria</taxon>
        <taxon>Pseudomonadati</taxon>
        <taxon>Pseudomonadota</taxon>
        <taxon>Gammaproteobacteria</taxon>
        <taxon>Thiohalorhabdales</taxon>
        <taxon>Thiohalorhabdaceae</taxon>
        <taxon>Thiohalorhabdus</taxon>
    </lineage>
</organism>